<proteinExistence type="predicted"/>
<reference evidence="4" key="1">
    <citation type="submission" date="2016-10" db="EMBL/GenBank/DDBJ databases">
        <authorList>
            <person name="Varghese N."/>
            <person name="Submissions S."/>
        </authorList>
    </citation>
    <scope>NUCLEOTIDE SEQUENCE [LARGE SCALE GENOMIC DNA]</scope>
    <source>
        <strain evidence="4">DSM 24767</strain>
    </source>
</reference>
<dbReference type="InterPro" id="IPR058478">
    <property type="entry name" value="DUF8164"/>
</dbReference>
<keyword evidence="1" id="KW-0812">Transmembrane</keyword>
<evidence type="ECO:0000313" key="4">
    <source>
        <dbReference type="Proteomes" id="UP000198848"/>
    </source>
</evidence>
<sequence length="236" mass="25954">MGGKSRRPSGRSSEYSIEPFLEGSTIDTDGRIEISIFVSGRGQISENELDVFLKRSSIDPGEEIELGIFVSGVDEVDENELSIFHGHDEVIDVMNPGTVRRNLNTNTDVAETTDEAVERNSSGLGGSEHVHPVVFPDEDGEVTADYALEGKSLEGSTNENPAYIFEINTRETAPAGEYSLPVIFTYHSEDGVKQVKTVPSVRINNWRERWEPWVTRGAIVAFLLVVLAGLLWTGVV</sequence>
<evidence type="ECO:0000256" key="1">
    <source>
        <dbReference type="SAM" id="Phobius"/>
    </source>
</evidence>
<protein>
    <recommendedName>
        <fullName evidence="2">DUF8164 domain-containing protein</fullName>
    </recommendedName>
</protein>
<dbReference type="OrthoDB" id="157609at2157"/>
<evidence type="ECO:0000259" key="2">
    <source>
        <dbReference type="Pfam" id="PF26498"/>
    </source>
</evidence>
<accession>A0A1H1CG96</accession>
<feature type="transmembrane region" description="Helical" evidence="1">
    <location>
        <begin position="213"/>
        <end position="235"/>
    </location>
</feature>
<feature type="domain" description="DUF8164" evidence="2">
    <location>
        <begin position="15"/>
        <end position="223"/>
    </location>
</feature>
<name>A0A1H1CG96_NATTX</name>
<dbReference type="Pfam" id="PF26498">
    <property type="entry name" value="DUF8164"/>
    <property type="match status" value="1"/>
</dbReference>
<evidence type="ECO:0000313" key="3">
    <source>
        <dbReference type="EMBL" id="SDQ63168.1"/>
    </source>
</evidence>
<gene>
    <name evidence="3" type="ORF">SAMN04489842_1393</name>
</gene>
<dbReference type="EMBL" id="FNLC01000001">
    <property type="protein sequence ID" value="SDQ63168.1"/>
    <property type="molecule type" value="Genomic_DNA"/>
</dbReference>
<dbReference type="RefSeq" id="WP_090379188.1">
    <property type="nucleotide sequence ID" value="NZ_FNLC01000001.1"/>
</dbReference>
<keyword evidence="1" id="KW-0472">Membrane</keyword>
<keyword evidence="1" id="KW-1133">Transmembrane helix</keyword>
<keyword evidence="4" id="KW-1185">Reference proteome</keyword>
<organism evidence="3 4">
    <name type="scientific">Natronobacterium texcoconense</name>
    <dbReference type="NCBI Taxonomy" id="1095778"/>
    <lineage>
        <taxon>Archaea</taxon>
        <taxon>Methanobacteriati</taxon>
        <taxon>Methanobacteriota</taxon>
        <taxon>Stenosarchaea group</taxon>
        <taxon>Halobacteria</taxon>
        <taxon>Halobacteriales</taxon>
        <taxon>Natrialbaceae</taxon>
        <taxon>Natronobacterium</taxon>
    </lineage>
</organism>
<dbReference type="Proteomes" id="UP000198848">
    <property type="component" value="Unassembled WGS sequence"/>
</dbReference>
<dbReference type="AlphaFoldDB" id="A0A1H1CG96"/>